<keyword evidence="2" id="KW-1185">Reference proteome</keyword>
<sequence>TRSGGLTRAFSAPLSLLFTGVPLLRSFSDSRRHSPFAGCEAWVSVWVLGKSLLSASEKEG</sequence>
<comment type="caution">
    <text evidence="1">The sequence shown here is derived from an EMBL/GenBank/DDBJ whole genome shotgun (WGS) entry which is preliminary data.</text>
</comment>
<evidence type="ECO:0000313" key="1">
    <source>
        <dbReference type="EMBL" id="MCI00947.1"/>
    </source>
</evidence>
<name>A0A392NM40_9FABA</name>
<gene>
    <name evidence="1" type="ORF">A2U01_0021971</name>
</gene>
<dbReference type="EMBL" id="LXQA010044757">
    <property type="protein sequence ID" value="MCI00947.1"/>
    <property type="molecule type" value="Genomic_DNA"/>
</dbReference>
<organism evidence="1 2">
    <name type="scientific">Trifolium medium</name>
    <dbReference type="NCBI Taxonomy" id="97028"/>
    <lineage>
        <taxon>Eukaryota</taxon>
        <taxon>Viridiplantae</taxon>
        <taxon>Streptophyta</taxon>
        <taxon>Embryophyta</taxon>
        <taxon>Tracheophyta</taxon>
        <taxon>Spermatophyta</taxon>
        <taxon>Magnoliopsida</taxon>
        <taxon>eudicotyledons</taxon>
        <taxon>Gunneridae</taxon>
        <taxon>Pentapetalae</taxon>
        <taxon>rosids</taxon>
        <taxon>fabids</taxon>
        <taxon>Fabales</taxon>
        <taxon>Fabaceae</taxon>
        <taxon>Papilionoideae</taxon>
        <taxon>50 kb inversion clade</taxon>
        <taxon>NPAAA clade</taxon>
        <taxon>Hologalegina</taxon>
        <taxon>IRL clade</taxon>
        <taxon>Trifolieae</taxon>
        <taxon>Trifolium</taxon>
    </lineage>
</organism>
<proteinExistence type="predicted"/>
<protein>
    <submittedName>
        <fullName evidence="1">Uncharacterized protein</fullName>
    </submittedName>
</protein>
<dbReference type="AlphaFoldDB" id="A0A392NM40"/>
<evidence type="ECO:0000313" key="2">
    <source>
        <dbReference type="Proteomes" id="UP000265520"/>
    </source>
</evidence>
<dbReference type="Proteomes" id="UP000265520">
    <property type="component" value="Unassembled WGS sequence"/>
</dbReference>
<feature type="non-terminal residue" evidence="1">
    <location>
        <position position="1"/>
    </location>
</feature>
<reference evidence="1 2" key="1">
    <citation type="journal article" date="2018" name="Front. Plant Sci.">
        <title>Red Clover (Trifolium pratense) and Zigzag Clover (T. medium) - A Picture of Genomic Similarities and Differences.</title>
        <authorList>
            <person name="Dluhosova J."/>
            <person name="Istvanek J."/>
            <person name="Nedelnik J."/>
            <person name="Repkova J."/>
        </authorList>
    </citation>
    <scope>NUCLEOTIDE SEQUENCE [LARGE SCALE GENOMIC DNA]</scope>
    <source>
        <strain evidence="2">cv. 10/8</strain>
        <tissue evidence="1">Leaf</tissue>
    </source>
</reference>
<accession>A0A392NM40</accession>